<dbReference type="PANTHER" id="PTHR46935">
    <property type="entry name" value="OS01G0674700 PROTEIN"/>
    <property type="match status" value="1"/>
</dbReference>
<evidence type="ECO:0008006" key="6">
    <source>
        <dbReference type="Google" id="ProtNLM"/>
    </source>
</evidence>
<name>A0AAD3XLH3_NEPGR</name>
<dbReference type="GO" id="GO:0009658">
    <property type="term" value="P:chloroplast organization"/>
    <property type="evidence" value="ECO:0007669"/>
    <property type="project" value="InterPro"/>
</dbReference>
<organism evidence="4 5">
    <name type="scientific">Nepenthes gracilis</name>
    <name type="common">Slender pitcher plant</name>
    <dbReference type="NCBI Taxonomy" id="150966"/>
    <lineage>
        <taxon>Eukaryota</taxon>
        <taxon>Viridiplantae</taxon>
        <taxon>Streptophyta</taxon>
        <taxon>Embryophyta</taxon>
        <taxon>Tracheophyta</taxon>
        <taxon>Spermatophyta</taxon>
        <taxon>Magnoliopsida</taxon>
        <taxon>eudicotyledons</taxon>
        <taxon>Gunneridae</taxon>
        <taxon>Pentapetalae</taxon>
        <taxon>Caryophyllales</taxon>
        <taxon>Nepenthaceae</taxon>
        <taxon>Nepenthes</taxon>
    </lineage>
</organism>
<evidence type="ECO:0000313" key="4">
    <source>
        <dbReference type="EMBL" id="GMH08760.1"/>
    </source>
</evidence>
<dbReference type="Proteomes" id="UP001279734">
    <property type="component" value="Unassembled WGS sequence"/>
</dbReference>
<dbReference type="Pfam" id="PF12854">
    <property type="entry name" value="PPR_1"/>
    <property type="match status" value="1"/>
</dbReference>
<keyword evidence="1" id="KW-0677">Repeat</keyword>
<dbReference type="SUPFAM" id="SSF48452">
    <property type="entry name" value="TPR-like"/>
    <property type="match status" value="1"/>
</dbReference>
<dbReference type="FunFam" id="1.25.40.10:FF:000363">
    <property type="entry name" value="Pentatricopeptide repeat-containing protein"/>
    <property type="match status" value="1"/>
</dbReference>
<comment type="caution">
    <text evidence="4">The sequence shown here is derived from an EMBL/GenBank/DDBJ whole genome shotgun (WGS) entry which is preliminary data.</text>
</comment>
<reference evidence="4" key="1">
    <citation type="submission" date="2023-05" db="EMBL/GenBank/DDBJ databases">
        <title>Nepenthes gracilis genome sequencing.</title>
        <authorList>
            <person name="Fukushima K."/>
        </authorList>
    </citation>
    <scope>NUCLEOTIDE SEQUENCE</scope>
    <source>
        <strain evidence="4">SING2019-196</strain>
    </source>
</reference>
<evidence type="ECO:0000313" key="5">
    <source>
        <dbReference type="Proteomes" id="UP001279734"/>
    </source>
</evidence>
<dbReference type="EMBL" id="BSYO01000008">
    <property type="protein sequence ID" value="GMH08760.1"/>
    <property type="molecule type" value="Genomic_DNA"/>
</dbReference>
<evidence type="ECO:0000256" key="2">
    <source>
        <dbReference type="PROSITE-ProRule" id="PRU00708"/>
    </source>
</evidence>
<feature type="compositionally biased region" description="Basic and acidic residues" evidence="3">
    <location>
        <begin position="108"/>
        <end position="119"/>
    </location>
</feature>
<sequence length="796" mass="91439">MAAMMTNIAFFLNHGCNSSFKHEFLISQKPALIGKKKEKGLVFGLREHDCRRNDSASNARIRDSSVILERDGGFKASFEEYLKAMECIKADREKKAPKRNNNKLSNKNSEECALREKDGPQNQENDGTLRLEKFRGSEIRRKAEDVEMDARNFQGVPMEKMGRKYAGDMVNGELNTDFTKKVTWYNNVTRKDAKIITHNREVVNEMIDGDGLEKTTRFKSSEFMSDVQDSPRVSRMEMEERIQKLARCLNGADIEMPEWMFSNMMRSAKIRFSDHSILRVIQILGKLGNWRRVLQVIEWLQMRERFKSHKLRYVYTAALDVLGKAKRPVEALNLFHAMQHQKCSYPDLVAYHSIAVTLGQAGYLKELFDVIDSMRSTPKNFKSGVLEKWNPQLEPDLVVYNAVLNACVRRKQWQGAFWVLQQLKKVDQRPSSTTYGLVMEVMLACDKYNLVYDFFKKVQRSFLPNALTYRVLVNAFWREGKTDEAVEAVKEMEQRGIVGSASLYYDLACCLCSAGRLQEALMQVDKICEVATKPLVVTYTGLIQACLGSGRIQDGAYIFNHMCKHCSPNSVTCNIMLKAYLDHGMFDEANELFQKVLQSYQHSHSADYKGAVPDVYTFNTMLGACVLHKKWDDFEYAYEQMLYHGYHFNTKRHLRMLLQVSRAGKIELVEKTWKHLARAECNPPAALVKERFRLKLENTDIVAAISSIASHPPSSLQQPFSKEAWLKLLEDDARCLKKEAVEQLMHEIEHFLSRTKSPNLKLQNLLESCKEFVGINGAVARKDLFVTPRALQLVTT</sequence>
<feature type="region of interest" description="Disordered" evidence="3">
    <location>
        <begin position="93"/>
        <end position="126"/>
    </location>
</feature>
<gene>
    <name evidence="4" type="ORF">Nepgr_010600</name>
</gene>
<dbReference type="InterPro" id="IPR011990">
    <property type="entry name" value="TPR-like_helical_dom_sf"/>
</dbReference>
<dbReference type="Pfam" id="PF13041">
    <property type="entry name" value="PPR_2"/>
    <property type="match status" value="1"/>
</dbReference>
<feature type="repeat" description="PPR" evidence="2">
    <location>
        <begin position="396"/>
        <end position="430"/>
    </location>
</feature>
<keyword evidence="5" id="KW-1185">Reference proteome</keyword>
<dbReference type="Gene3D" id="1.25.40.10">
    <property type="entry name" value="Tetratricopeptide repeat domain"/>
    <property type="match status" value="3"/>
</dbReference>
<dbReference type="NCBIfam" id="TIGR00756">
    <property type="entry name" value="PPR"/>
    <property type="match status" value="5"/>
</dbReference>
<dbReference type="GO" id="GO:0009507">
    <property type="term" value="C:chloroplast"/>
    <property type="evidence" value="ECO:0007669"/>
    <property type="project" value="TreeGrafter"/>
</dbReference>
<evidence type="ECO:0000256" key="1">
    <source>
        <dbReference type="ARBA" id="ARBA00022737"/>
    </source>
</evidence>
<dbReference type="InterPro" id="IPR002885">
    <property type="entry name" value="PPR_rpt"/>
</dbReference>
<dbReference type="PANTHER" id="PTHR46935:SF1">
    <property type="entry name" value="OS01G0674700 PROTEIN"/>
    <property type="match status" value="1"/>
</dbReference>
<feature type="repeat" description="PPR" evidence="2">
    <location>
        <begin position="465"/>
        <end position="499"/>
    </location>
</feature>
<feature type="repeat" description="PPR" evidence="2">
    <location>
        <begin position="614"/>
        <end position="648"/>
    </location>
</feature>
<dbReference type="InterPro" id="IPR044645">
    <property type="entry name" value="DG1/EMB2279-like"/>
</dbReference>
<feature type="repeat" description="PPR" evidence="2">
    <location>
        <begin position="569"/>
        <end position="599"/>
    </location>
</feature>
<dbReference type="AlphaFoldDB" id="A0AAD3XLH3"/>
<dbReference type="Pfam" id="PF13812">
    <property type="entry name" value="PPR_3"/>
    <property type="match status" value="1"/>
</dbReference>
<protein>
    <recommendedName>
        <fullName evidence="6">Pentatricopeptide repeat-containing protein</fullName>
    </recommendedName>
</protein>
<evidence type="ECO:0000256" key="3">
    <source>
        <dbReference type="SAM" id="MobiDB-lite"/>
    </source>
</evidence>
<dbReference type="Pfam" id="PF01535">
    <property type="entry name" value="PPR"/>
    <property type="match status" value="2"/>
</dbReference>
<accession>A0AAD3XLH3</accession>
<proteinExistence type="predicted"/>
<dbReference type="PROSITE" id="PS51375">
    <property type="entry name" value="PPR"/>
    <property type="match status" value="4"/>
</dbReference>